<dbReference type="InterPro" id="IPR028051">
    <property type="entry name" value="CheX-like_dom"/>
</dbReference>
<evidence type="ECO:0000259" key="3">
    <source>
        <dbReference type="Pfam" id="PF13690"/>
    </source>
</evidence>
<dbReference type="EMBL" id="PDJQ01000001">
    <property type="protein sequence ID" value="PFG74522.1"/>
    <property type="molecule type" value="Genomic_DNA"/>
</dbReference>
<evidence type="ECO:0000313" key="4">
    <source>
        <dbReference type="EMBL" id="PFG74522.1"/>
    </source>
</evidence>
<dbReference type="Gene3D" id="3.40.1550.10">
    <property type="entry name" value="CheC-like"/>
    <property type="match status" value="1"/>
</dbReference>
<name>A0A2A9HHA9_TEPT2</name>
<dbReference type="GO" id="GO:0006935">
    <property type="term" value="P:chemotaxis"/>
    <property type="evidence" value="ECO:0007669"/>
    <property type="project" value="UniProtKB-KW"/>
</dbReference>
<protein>
    <submittedName>
        <fullName evidence="4">Chemotaxis protein CheX</fullName>
    </submittedName>
</protein>
<dbReference type="AlphaFoldDB" id="A0A2A9HHA9"/>
<dbReference type="PANTHER" id="PTHR39452:SF1">
    <property type="entry name" value="CHEY-P PHOSPHATASE CHEX"/>
    <property type="match status" value="1"/>
</dbReference>
<dbReference type="Pfam" id="PF13690">
    <property type="entry name" value="CheX"/>
    <property type="match status" value="1"/>
</dbReference>
<keyword evidence="1" id="KW-0145">Chemotaxis</keyword>
<dbReference type="InterPro" id="IPR028976">
    <property type="entry name" value="CheC-like_sf"/>
</dbReference>
<keyword evidence="2" id="KW-0812">Transmembrane</keyword>
<evidence type="ECO:0000256" key="1">
    <source>
        <dbReference type="ARBA" id="ARBA00022500"/>
    </source>
</evidence>
<comment type="caution">
    <text evidence="4">The sequence shown here is derived from an EMBL/GenBank/DDBJ whole genome shotgun (WGS) entry which is preliminary data.</text>
</comment>
<evidence type="ECO:0000313" key="5">
    <source>
        <dbReference type="Proteomes" id="UP000223071"/>
    </source>
</evidence>
<reference evidence="4 5" key="1">
    <citation type="submission" date="2017-09" db="EMBL/GenBank/DDBJ databases">
        <title>Sequencing the genomes of two abundant thermophiles in Great Basin hot springs: Thermocrinis jamiesonii and novel Chloroflexi Thermoflexus hugenholtzii.</title>
        <authorList>
            <person name="Hedlund B."/>
        </authorList>
    </citation>
    <scope>NUCLEOTIDE SEQUENCE [LARGE SCALE GENOMIC DNA]</scope>
    <source>
        <strain evidence="4 5">G233</strain>
    </source>
</reference>
<keyword evidence="2" id="KW-0472">Membrane</keyword>
<feature type="domain" description="Chemotaxis phosphatase CheX-like" evidence="3">
    <location>
        <begin position="62"/>
        <end position="156"/>
    </location>
</feature>
<dbReference type="InterPro" id="IPR038756">
    <property type="entry name" value="CheX-like"/>
</dbReference>
<evidence type="ECO:0000256" key="2">
    <source>
        <dbReference type="SAM" id="Phobius"/>
    </source>
</evidence>
<keyword evidence="2" id="KW-1133">Transmembrane helix</keyword>
<organism evidence="4 5">
    <name type="scientific">Tepidiforma thermophila (strain KCTC 52669 / CGMCC 1.13589 / G233)</name>
    <dbReference type="NCBI Taxonomy" id="2761530"/>
    <lineage>
        <taxon>Bacteria</taxon>
        <taxon>Bacillati</taxon>
        <taxon>Chloroflexota</taxon>
        <taxon>Tepidiformia</taxon>
        <taxon>Tepidiformales</taxon>
        <taxon>Tepidiformaceae</taxon>
        <taxon>Tepidiforma</taxon>
    </lineage>
</organism>
<dbReference type="SUPFAM" id="SSF103039">
    <property type="entry name" value="CheC-like"/>
    <property type="match status" value="1"/>
</dbReference>
<keyword evidence="5" id="KW-1185">Reference proteome</keyword>
<feature type="transmembrane region" description="Helical" evidence="2">
    <location>
        <begin position="62"/>
        <end position="81"/>
    </location>
</feature>
<dbReference type="Proteomes" id="UP000223071">
    <property type="component" value="Unassembled WGS sequence"/>
</dbReference>
<sequence>MHARITVAEAAQAAAEAGDKARIELVAPFVEAAARVIQQECGEKVTRGQLHRVRSPQTTNDVSVLIAITGGVAGLVIYSMTEATAMQFASRMIGEQVQQFDSLPQSAIAELANMITGQASIALERNGFPSDMSPPVLLLGKGSSIATLNLTRLVVPLVVSFGEFTIDIAIKEV</sequence>
<dbReference type="CDD" id="cd17906">
    <property type="entry name" value="CheX"/>
    <property type="match status" value="1"/>
</dbReference>
<dbReference type="PANTHER" id="PTHR39452">
    <property type="entry name" value="CHEY-P PHOSPHATASE CHEX"/>
    <property type="match status" value="1"/>
</dbReference>
<dbReference type="RefSeq" id="WP_098503904.1">
    <property type="nucleotide sequence ID" value="NZ_PDJQ01000001.1"/>
</dbReference>
<accession>A0A2A9HHA9</accession>
<gene>
    <name evidence="4" type="ORF">A9A59_1755</name>
</gene>
<proteinExistence type="predicted"/>